<keyword evidence="1" id="KW-0472">Membrane</keyword>
<protein>
    <submittedName>
        <fullName evidence="3">Rhodanese-like domain-containing protein</fullName>
    </submittedName>
</protein>
<dbReference type="PANTHER" id="PTHR43031:SF18">
    <property type="entry name" value="RHODANESE-RELATED SULFURTRANSFERASES"/>
    <property type="match status" value="1"/>
</dbReference>
<comment type="caution">
    <text evidence="3">The sequence shown here is derived from an EMBL/GenBank/DDBJ whole genome shotgun (WGS) entry which is preliminary data.</text>
</comment>
<evidence type="ECO:0000259" key="2">
    <source>
        <dbReference type="PROSITE" id="PS50206"/>
    </source>
</evidence>
<organism evidence="3 4">
    <name type="scientific">Pseudaeromonas sharmana</name>
    <dbReference type="NCBI Taxonomy" id="328412"/>
    <lineage>
        <taxon>Bacteria</taxon>
        <taxon>Pseudomonadati</taxon>
        <taxon>Pseudomonadota</taxon>
        <taxon>Gammaproteobacteria</taxon>
        <taxon>Aeromonadales</taxon>
        <taxon>Aeromonadaceae</taxon>
        <taxon>Pseudaeromonas</taxon>
    </lineage>
</organism>
<dbReference type="PROSITE" id="PS50206">
    <property type="entry name" value="RHODANESE_3"/>
    <property type="match status" value="1"/>
</dbReference>
<dbReference type="CDD" id="cd00158">
    <property type="entry name" value="RHOD"/>
    <property type="match status" value="1"/>
</dbReference>
<feature type="transmembrane region" description="Helical" evidence="1">
    <location>
        <begin position="12"/>
        <end position="30"/>
    </location>
</feature>
<dbReference type="Pfam" id="PF00581">
    <property type="entry name" value="Rhodanese"/>
    <property type="match status" value="1"/>
</dbReference>
<dbReference type="EMBL" id="JBHSAF010000002">
    <property type="protein sequence ID" value="MFC3912578.1"/>
    <property type="molecule type" value="Genomic_DNA"/>
</dbReference>
<dbReference type="InterPro" id="IPR050229">
    <property type="entry name" value="GlpE_sulfurtransferase"/>
</dbReference>
<name>A0ABV8CKJ3_9GAMM</name>
<reference evidence="4" key="1">
    <citation type="journal article" date="2019" name="Int. J. Syst. Evol. Microbiol.">
        <title>The Global Catalogue of Microorganisms (GCM) 10K type strain sequencing project: providing services to taxonomists for standard genome sequencing and annotation.</title>
        <authorList>
            <consortium name="The Broad Institute Genomics Platform"/>
            <consortium name="The Broad Institute Genome Sequencing Center for Infectious Disease"/>
            <person name="Wu L."/>
            <person name="Ma J."/>
        </authorList>
    </citation>
    <scope>NUCLEOTIDE SEQUENCE [LARGE SCALE GENOMIC DNA]</scope>
    <source>
        <strain evidence="4">CCUG 54939</strain>
    </source>
</reference>
<evidence type="ECO:0000313" key="3">
    <source>
        <dbReference type="EMBL" id="MFC3912578.1"/>
    </source>
</evidence>
<gene>
    <name evidence="3" type="ORF">ACFOSS_03720</name>
</gene>
<dbReference type="SUPFAM" id="SSF52821">
    <property type="entry name" value="Rhodanese/Cell cycle control phosphatase"/>
    <property type="match status" value="1"/>
</dbReference>
<proteinExistence type="predicted"/>
<dbReference type="Gene3D" id="3.40.250.10">
    <property type="entry name" value="Rhodanese-like domain"/>
    <property type="match status" value="1"/>
</dbReference>
<evidence type="ECO:0000313" key="4">
    <source>
        <dbReference type="Proteomes" id="UP001595692"/>
    </source>
</evidence>
<dbReference type="RefSeq" id="WP_377150714.1">
    <property type="nucleotide sequence ID" value="NZ_JBHSAF010000002.1"/>
</dbReference>
<dbReference type="InterPro" id="IPR001763">
    <property type="entry name" value="Rhodanese-like_dom"/>
</dbReference>
<dbReference type="InterPro" id="IPR036873">
    <property type="entry name" value="Rhodanese-like_dom_sf"/>
</dbReference>
<evidence type="ECO:0000256" key="1">
    <source>
        <dbReference type="SAM" id="Phobius"/>
    </source>
</evidence>
<accession>A0ABV8CKJ3</accession>
<dbReference type="Proteomes" id="UP001595692">
    <property type="component" value="Unassembled WGS sequence"/>
</dbReference>
<dbReference type="SMART" id="SM00450">
    <property type="entry name" value="RHOD"/>
    <property type="match status" value="1"/>
</dbReference>
<sequence length="143" mass="15748">MQEYIDFIGRNPMLVAAWFGLFAALIYTTIRAALSPIKTIGNNDATLLVNRQNGIVLDVRSQDEFDKGHIAGSVHIPVSQIEANNVTQIEKHKDAPTIVVCETGMRAQTAARALNKSGFKQVFVLRGGLTSWRGDNLPVTKKR</sequence>
<keyword evidence="1" id="KW-1133">Transmembrane helix</keyword>
<keyword evidence="1" id="KW-0812">Transmembrane</keyword>
<dbReference type="PANTHER" id="PTHR43031">
    <property type="entry name" value="FAD-DEPENDENT OXIDOREDUCTASE"/>
    <property type="match status" value="1"/>
</dbReference>
<keyword evidence="4" id="KW-1185">Reference proteome</keyword>
<feature type="domain" description="Rhodanese" evidence="2">
    <location>
        <begin position="50"/>
        <end position="141"/>
    </location>
</feature>